<feature type="compositionally biased region" description="Basic and acidic residues" evidence="1">
    <location>
        <begin position="127"/>
        <end position="141"/>
    </location>
</feature>
<proteinExistence type="predicted"/>
<dbReference type="Proteomes" id="UP000478052">
    <property type="component" value="Unassembled WGS sequence"/>
</dbReference>
<gene>
    <name evidence="2" type="ORF">FWK35_00038507</name>
</gene>
<keyword evidence="3" id="KW-1185">Reference proteome</keyword>
<accession>A0A6G0VMF4</accession>
<dbReference type="OrthoDB" id="6624230at2759"/>
<dbReference type="AlphaFoldDB" id="A0A6G0VMF4"/>
<feature type="non-terminal residue" evidence="2">
    <location>
        <position position="1"/>
    </location>
</feature>
<feature type="region of interest" description="Disordered" evidence="1">
    <location>
        <begin position="104"/>
        <end position="149"/>
    </location>
</feature>
<dbReference type="EMBL" id="VUJU01015961">
    <property type="protein sequence ID" value="KAF0691432.1"/>
    <property type="molecule type" value="Genomic_DNA"/>
</dbReference>
<organism evidence="2 3">
    <name type="scientific">Aphis craccivora</name>
    <name type="common">Cowpea aphid</name>
    <dbReference type="NCBI Taxonomy" id="307492"/>
    <lineage>
        <taxon>Eukaryota</taxon>
        <taxon>Metazoa</taxon>
        <taxon>Ecdysozoa</taxon>
        <taxon>Arthropoda</taxon>
        <taxon>Hexapoda</taxon>
        <taxon>Insecta</taxon>
        <taxon>Pterygota</taxon>
        <taxon>Neoptera</taxon>
        <taxon>Paraneoptera</taxon>
        <taxon>Hemiptera</taxon>
        <taxon>Sternorrhyncha</taxon>
        <taxon>Aphidomorpha</taxon>
        <taxon>Aphidoidea</taxon>
        <taxon>Aphididae</taxon>
        <taxon>Aphidini</taxon>
        <taxon>Aphis</taxon>
        <taxon>Aphis</taxon>
    </lineage>
</organism>
<comment type="caution">
    <text evidence="2">The sequence shown here is derived from an EMBL/GenBank/DDBJ whole genome shotgun (WGS) entry which is preliminary data.</text>
</comment>
<evidence type="ECO:0008006" key="4">
    <source>
        <dbReference type="Google" id="ProtNLM"/>
    </source>
</evidence>
<name>A0A6G0VMF4_APHCR</name>
<protein>
    <recommendedName>
        <fullName evidence="4">Nucleic-acid-binding protein from transposon X-element</fullName>
    </recommendedName>
</protein>
<sequence length="191" mass="21734">SLARNTNNREIFKITKLLNTIIKFEYTKRQLGPPQFHHCQKYGHTRNYCYRKPRCVKCGAEHFIDNCTKKLEEPAKCANCGGNHTVNYKGCQTFKKILSRIKSKTKTTKRDNQHTQTQAVPPAPHRSGHDTLRSNPREKPSYAEATANTPPSDQLQIVTSFLNELKLILNSLITALTSLINKFPLLITSNP</sequence>
<evidence type="ECO:0000313" key="3">
    <source>
        <dbReference type="Proteomes" id="UP000478052"/>
    </source>
</evidence>
<reference evidence="2 3" key="1">
    <citation type="submission" date="2019-08" db="EMBL/GenBank/DDBJ databases">
        <title>Whole genome of Aphis craccivora.</title>
        <authorList>
            <person name="Voronova N.V."/>
            <person name="Shulinski R.S."/>
            <person name="Bandarenka Y.V."/>
            <person name="Zhorov D.G."/>
            <person name="Warner D."/>
        </authorList>
    </citation>
    <scope>NUCLEOTIDE SEQUENCE [LARGE SCALE GENOMIC DNA]</scope>
    <source>
        <strain evidence="2">180601</strain>
        <tissue evidence="2">Whole Body</tissue>
    </source>
</reference>
<evidence type="ECO:0000256" key="1">
    <source>
        <dbReference type="SAM" id="MobiDB-lite"/>
    </source>
</evidence>
<evidence type="ECO:0000313" key="2">
    <source>
        <dbReference type="EMBL" id="KAF0691432.1"/>
    </source>
</evidence>